<keyword evidence="7" id="KW-1185">Reference proteome</keyword>
<evidence type="ECO:0000256" key="5">
    <source>
        <dbReference type="RuleBase" id="RU363076"/>
    </source>
</evidence>
<dbReference type="Pfam" id="PF02104">
    <property type="entry name" value="SURF1"/>
    <property type="match status" value="1"/>
</dbReference>
<dbReference type="FunCoup" id="A0A3N4KG33">
    <property type="interactions" value="353"/>
</dbReference>
<sequence length="266" mass="30399">FTSILDQPPTLIRSGRKKHGPGLLILAAIPITAFALGTWQLQRLDWKTRLITTYTERLLRDPLPLPPHINTALIPEFDYRRVLATGRFRHDQEMLLGPRVREGENGYLVITPLERENGSTILVNRGWIAKEKKEHKSRAPEALPRGEVQVLGLMRMPWKRNMFTPPNAPEKGEFYFPDVAGMARLVGAQEVWVEETTDPDYIAAMDHAVKGIPIARAAEVNIRNNHMQYIFTWYGLSLATSVMFYILVKRPPPDITKRVRQSGEWA</sequence>
<name>A0A3N4KG33_9PEZI</name>
<dbReference type="AlphaFoldDB" id="A0A3N4KG33"/>
<dbReference type="InterPro" id="IPR045214">
    <property type="entry name" value="Surf1/Surf4"/>
</dbReference>
<gene>
    <name evidence="6" type="ORF">P167DRAFT_304655</name>
</gene>
<comment type="similarity">
    <text evidence="5">Belongs to the SURF1 family.</text>
</comment>
<dbReference type="STRING" id="1392247.A0A3N4KG33"/>
<dbReference type="InterPro" id="IPR002994">
    <property type="entry name" value="Surf1/Shy1"/>
</dbReference>
<comment type="function">
    <text evidence="5">Probably involved in the biogenesis of the COX complex.</text>
</comment>
<dbReference type="Proteomes" id="UP000277580">
    <property type="component" value="Unassembled WGS sequence"/>
</dbReference>
<keyword evidence="3 5" id="KW-1133">Transmembrane helix</keyword>
<dbReference type="CDD" id="cd06662">
    <property type="entry name" value="SURF1"/>
    <property type="match status" value="1"/>
</dbReference>
<evidence type="ECO:0000256" key="3">
    <source>
        <dbReference type="ARBA" id="ARBA00022989"/>
    </source>
</evidence>
<evidence type="ECO:0000256" key="2">
    <source>
        <dbReference type="ARBA" id="ARBA00022692"/>
    </source>
</evidence>
<protein>
    <recommendedName>
        <fullName evidence="5">SURF1-like protein</fullName>
    </recommendedName>
</protein>
<dbReference type="PANTHER" id="PTHR23427">
    <property type="entry name" value="SURFEIT LOCUS PROTEIN"/>
    <property type="match status" value="1"/>
</dbReference>
<dbReference type="GO" id="GO:0033617">
    <property type="term" value="P:mitochondrial respiratory chain complex IV assembly"/>
    <property type="evidence" value="ECO:0007669"/>
    <property type="project" value="TreeGrafter"/>
</dbReference>
<feature type="transmembrane region" description="Helical" evidence="5">
    <location>
        <begin position="21"/>
        <end position="41"/>
    </location>
</feature>
<keyword evidence="5" id="KW-0999">Mitochondrion inner membrane</keyword>
<keyword evidence="4 5" id="KW-0472">Membrane</keyword>
<dbReference type="PROSITE" id="PS50895">
    <property type="entry name" value="SURF1"/>
    <property type="match status" value="1"/>
</dbReference>
<dbReference type="OrthoDB" id="10040024at2759"/>
<feature type="non-terminal residue" evidence="6">
    <location>
        <position position="1"/>
    </location>
</feature>
<evidence type="ECO:0000313" key="6">
    <source>
        <dbReference type="EMBL" id="RPB09447.1"/>
    </source>
</evidence>
<dbReference type="PANTHER" id="PTHR23427:SF2">
    <property type="entry name" value="SURFEIT LOCUS PROTEIN 1"/>
    <property type="match status" value="1"/>
</dbReference>
<comment type="subcellular location">
    <subcellularLocation>
        <location evidence="1">Membrane</location>
    </subcellularLocation>
    <subcellularLocation>
        <location evidence="5">Mitochondrion inner membrane</location>
        <topology evidence="5">Multi-pass membrane protein</topology>
    </subcellularLocation>
</comment>
<dbReference type="GO" id="GO:0005743">
    <property type="term" value="C:mitochondrial inner membrane"/>
    <property type="evidence" value="ECO:0007669"/>
    <property type="project" value="UniProtKB-SubCell"/>
</dbReference>
<keyword evidence="2 5" id="KW-0812">Transmembrane</keyword>
<dbReference type="EMBL" id="ML119152">
    <property type="protein sequence ID" value="RPB09447.1"/>
    <property type="molecule type" value="Genomic_DNA"/>
</dbReference>
<proteinExistence type="inferred from homology"/>
<organism evidence="6 7">
    <name type="scientific">Morchella conica CCBAS932</name>
    <dbReference type="NCBI Taxonomy" id="1392247"/>
    <lineage>
        <taxon>Eukaryota</taxon>
        <taxon>Fungi</taxon>
        <taxon>Dikarya</taxon>
        <taxon>Ascomycota</taxon>
        <taxon>Pezizomycotina</taxon>
        <taxon>Pezizomycetes</taxon>
        <taxon>Pezizales</taxon>
        <taxon>Morchellaceae</taxon>
        <taxon>Morchella</taxon>
    </lineage>
</organism>
<accession>A0A3N4KG33</accession>
<keyword evidence="5" id="KW-0496">Mitochondrion</keyword>
<reference evidence="6 7" key="1">
    <citation type="journal article" date="2018" name="Nat. Ecol. Evol.">
        <title>Pezizomycetes genomes reveal the molecular basis of ectomycorrhizal truffle lifestyle.</title>
        <authorList>
            <person name="Murat C."/>
            <person name="Payen T."/>
            <person name="Noel B."/>
            <person name="Kuo A."/>
            <person name="Morin E."/>
            <person name="Chen J."/>
            <person name="Kohler A."/>
            <person name="Krizsan K."/>
            <person name="Balestrini R."/>
            <person name="Da Silva C."/>
            <person name="Montanini B."/>
            <person name="Hainaut M."/>
            <person name="Levati E."/>
            <person name="Barry K.W."/>
            <person name="Belfiori B."/>
            <person name="Cichocki N."/>
            <person name="Clum A."/>
            <person name="Dockter R.B."/>
            <person name="Fauchery L."/>
            <person name="Guy J."/>
            <person name="Iotti M."/>
            <person name="Le Tacon F."/>
            <person name="Lindquist E.A."/>
            <person name="Lipzen A."/>
            <person name="Malagnac F."/>
            <person name="Mello A."/>
            <person name="Molinier V."/>
            <person name="Miyauchi S."/>
            <person name="Poulain J."/>
            <person name="Riccioni C."/>
            <person name="Rubini A."/>
            <person name="Sitrit Y."/>
            <person name="Splivallo R."/>
            <person name="Traeger S."/>
            <person name="Wang M."/>
            <person name="Zifcakova L."/>
            <person name="Wipf D."/>
            <person name="Zambonelli A."/>
            <person name="Paolocci F."/>
            <person name="Nowrousian M."/>
            <person name="Ottonello S."/>
            <person name="Baldrian P."/>
            <person name="Spatafora J.W."/>
            <person name="Henrissat B."/>
            <person name="Nagy L.G."/>
            <person name="Aury J.M."/>
            <person name="Wincker P."/>
            <person name="Grigoriev I.V."/>
            <person name="Bonfante P."/>
            <person name="Martin F.M."/>
        </authorList>
    </citation>
    <scope>NUCLEOTIDE SEQUENCE [LARGE SCALE GENOMIC DNA]</scope>
    <source>
        <strain evidence="6 7">CCBAS932</strain>
    </source>
</reference>
<evidence type="ECO:0000313" key="7">
    <source>
        <dbReference type="Proteomes" id="UP000277580"/>
    </source>
</evidence>
<dbReference type="InParanoid" id="A0A3N4KG33"/>
<evidence type="ECO:0000256" key="1">
    <source>
        <dbReference type="ARBA" id="ARBA00004370"/>
    </source>
</evidence>
<feature type="transmembrane region" description="Helical" evidence="5">
    <location>
        <begin position="229"/>
        <end position="248"/>
    </location>
</feature>
<evidence type="ECO:0000256" key="4">
    <source>
        <dbReference type="ARBA" id="ARBA00023136"/>
    </source>
</evidence>